<proteinExistence type="predicted"/>
<comment type="catalytic activity">
    <reaction evidence="11">
        <text>L-threonyl-[protein] + ATP = O-phospho-L-threonyl-[protein] + ADP + H(+)</text>
        <dbReference type="Rhea" id="RHEA:46608"/>
        <dbReference type="Rhea" id="RHEA-COMP:11060"/>
        <dbReference type="Rhea" id="RHEA-COMP:11605"/>
        <dbReference type="ChEBI" id="CHEBI:15378"/>
        <dbReference type="ChEBI" id="CHEBI:30013"/>
        <dbReference type="ChEBI" id="CHEBI:30616"/>
        <dbReference type="ChEBI" id="CHEBI:61977"/>
        <dbReference type="ChEBI" id="CHEBI:456216"/>
        <dbReference type="EC" id="2.7.11.1"/>
    </reaction>
</comment>
<evidence type="ECO:0000259" key="16">
    <source>
        <dbReference type="PROSITE" id="PS50011"/>
    </source>
</evidence>
<feature type="region of interest" description="Disordered" evidence="15">
    <location>
        <begin position="647"/>
        <end position="667"/>
    </location>
</feature>
<feature type="region of interest" description="Disordered" evidence="15">
    <location>
        <begin position="27"/>
        <end position="75"/>
    </location>
</feature>
<keyword evidence="10" id="KW-0539">Nucleus</keyword>
<evidence type="ECO:0000256" key="5">
    <source>
        <dbReference type="ARBA" id="ARBA00022679"/>
    </source>
</evidence>
<reference evidence="17" key="3">
    <citation type="submission" date="2025-09" db="UniProtKB">
        <authorList>
            <consortium name="Ensembl"/>
        </authorList>
    </citation>
    <scope>IDENTIFICATION</scope>
</reference>
<evidence type="ECO:0000256" key="1">
    <source>
        <dbReference type="ARBA" id="ARBA00001946"/>
    </source>
</evidence>
<feature type="region of interest" description="Disordered" evidence="15">
    <location>
        <begin position="258"/>
        <end position="295"/>
    </location>
</feature>
<evidence type="ECO:0000256" key="11">
    <source>
        <dbReference type="ARBA" id="ARBA00047899"/>
    </source>
</evidence>
<dbReference type="FunFam" id="1.10.510.10:FF:000037">
    <property type="entry name" value="Serine/threonine-protein kinase tousled-like 2"/>
    <property type="match status" value="1"/>
</dbReference>
<dbReference type="Pfam" id="PF00069">
    <property type="entry name" value="Pkinase"/>
    <property type="match status" value="1"/>
</dbReference>
<evidence type="ECO:0000256" key="15">
    <source>
        <dbReference type="SAM" id="MobiDB-lite"/>
    </source>
</evidence>
<dbReference type="PROSITE" id="PS00107">
    <property type="entry name" value="PROTEIN_KINASE_ATP"/>
    <property type="match status" value="1"/>
</dbReference>
<dbReference type="Ensembl" id="ENSGACT00000065231.1">
    <property type="protein sequence ID" value="ENSGACP00000064172.1"/>
    <property type="gene ID" value="ENSGACG00000009044.2"/>
</dbReference>
<dbReference type="GeneTree" id="ENSGT00950000182984"/>
<dbReference type="PROSITE" id="PS50011">
    <property type="entry name" value="PROTEIN_KINASE_DOM"/>
    <property type="match status" value="1"/>
</dbReference>
<dbReference type="PANTHER" id="PTHR22974:SF20">
    <property type="entry name" value="SERINE_THREONINE-PROTEIN KINASE TOUSLED-LIKE 2"/>
    <property type="match status" value="1"/>
</dbReference>
<keyword evidence="5" id="KW-0808">Transferase</keyword>
<dbReference type="GO" id="GO:0035556">
    <property type="term" value="P:intracellular signal transduction"/>
    <property type="evidence" value="ECO:0007669"/>
    <property type="project" value="TreeGrafter"/>
</dbReference>
<dbReference type="Proteomes" id="UP000007635">
    <property type="component" value="Chromosome XI"/>
</dbReference>
<keyword evidence="4" id="KW-0723">Serine/threonine-protein kinase</keyword>
<dbReference type="GO" id="GO:0005634">
    <property type="term" value="C:nucleus"/>
    <property type="evidence" value="ECO:0007669"/>
    <property type="project" value="UniProtKB-SubCell"/>
</dbReference>
<keyword evidence="9 14" id="KW-0175">Coiled coil</keyword>
<evidence type="ECO:0000256" key="6">
    <source>
        <dbReference type="ARBA" id="ARBA00022741"/>
    </source>
</evidence>
<feature type="compositionally biased region" description="Polar residues" evidence="15">
    <location>
        <begin position="27"/>
        <end position="42"/>
    </location>
</feature>
<dbReference type="GO" id="GO:0004674">
    <property type="term" value="F:protein serine/threonine kinase activity"/>
    <property type="evidence" value="ECO:0007669"/>
    <property type="project" value="UniProtKB-KW"/>
</dbReference>
<feature type="domain" description="Protein kinase" evidence="16">
    <location>
        <begin position="357"/>
        <end position="636"/>
    </location>
</feature>
<dbReference type="InterPro" id="IPR017441">
    <property type="entry name" value="Protein_kinase_ATP_BS"/>
</dbReference>
<accession>A0AAQ4RML5</accession>
<evidence type="ECO:0000313" key="17">
    <source>
        <dbReference type="Ensembl" id="ENSGACP00000064172.1"/>
    </source>
</evidence>
<dbReference type="PROSITE" id="PS00108">
    <property type="entry name" value="PROTEIN_KINASE_ST"/>
    <property type="match status" value="1"/>
</dbReference>
<evidence type="ECO:0000256" key="9">
    <source>
        <dbReference type="ARBA" id="ARBA00023054"/>
    </source>
</evidence>
<evidence type="ECO:0000256" key="10">
    <source>
        <dbReference type="ARBA" id="ARBA00023242"/>
    </source>
</evidence>
<evidence type="ECO:0000256" key="3">
    <source>
        <dbReference type="ARBA" id="ARBA00012513"/>
    </source>
</evidence>
<feature type="coiled-coil region" evidence="14">
    <location>
        <begin position="308"/>
        <end position="342"/>
    </location>
</feature>
<keyword evidence="6 13" id="KW-0547">Nucleotide-binding</keyword>
<evidence type="ECO:0000256" key="8">
    <source>
        <dbReference type="ARBA" id="ARBA00022840"/>
    </source>
</evidence>
<organism evidence="17 18">
    <name type="scientific">Gasterosteus aculeatus aculeatus</name>
    <name type="common">three-spined stickleback</name>
    <dbReference type="NCBI Taxonomy" id="481459"/>
    <lineage>
        <taxon>Eukaryota</taxon>
        <taxon>Metazoa</taxon>
        <taxon>Chordata</taxon>
        <taxon>Craniata</taxon>
        <taxon>Vertebrata</taxon>
        <taxon>Euteleostomi</taxon>
        <taxon>Actinopterygii</taxon>
        <taxon>Neopterygii</taxon>
        <taxon>Teleostei</taxon>
        <taxon>Neoteleostei</taxon>
        <taxon>Acanthomorphata</taxon>
        <taxon>Eupercaria</taxon>
        <taxon>Perciformes</taxon>
        <taxon>Cottioidei</taxon>
        <taxon>Gasterosteales</taxon>
        <taxon>Gasterosteidae</taxon>
        <taxon>Gasterosteus</taxon>
    </lineage>
</organism>
<feature type="binding site" evidence="13">
    <location>
        <position position="386"/>
    </location>
    <ligand>
        <name>ATP</name>
        <dbReference type="ChEBI" id="CHEBI:30616"/>
    </ligand>
</feature>
<evidence type="ECO:0000256" key="2">
    <source>
        <dbReference type="ARBA" id="ARBA00004123"/>
    </source>
</evidence>
<dbReference type="GO" id="GO:0005524">
    <property type="term" value="F:ATP binding"/>
    <property type="evidence" value="ECO:0007669"/>
    <property type="project" value="UniProtKB-UniRule"/>
</dbReference>
<evidence type="ECO:0000313" key="18">
    <source>
        <dbReference type="Proteomes" id="UP000007635"/>
    </source>
</evidence>
<dbReference type="GO" id="GO:0048471">
    <property type="term" value="C:perinuclear region of cytoplasm"/>
    <property type="evidence" value="ECO:0007669"/>
    <property type="project" value="TreeGrafter"/>
</dbReference>
<evidence type="ECO:0000256" key="12">
    <source>
        <dbReference type="ARBA" id="ARBA00048679"/>
    </source>
</evidence>
<keyword evidence="8 13" id="KW-0067">ATP-binding</keyword>
<reference evidence="17" key="2">
    <citation type="submission" date="2025-08" db="UniProtKB">
        <authorList>
            <consortium name="Ensembl"/>
        </authorList>
    </citation>
    <scope>IDENTIFICATION</scope>
</reference>
<reference evidence="17 18" key="1">
    <citation type="journal article" date="2021" name="G3 (Bethesda)">
        <title>Improved contiguity of the threespine stickleback genome using long-read sequencing.</title>
        <authorList>
            <person name="Nath S."/>
            <person name="Shaw D.E."/>
            <person name="White M.A."/>
        </authorList>
    </citation>
    <scope>NUCLEOTIDE SEQUENCE [LARGE SCALE GENOMIC DNA]</scope>
    <source>
        <strain evidence="17 18">Lake Benthic</strain>
    </source>
</reference>
<dbReference type="InterPro" id="IPR000719">
    <property type="entry name" value="Prot_kinase_dom"/>
</dbReference>
<dbReference type="AlphaFoldDB" id="A0AAQ4RML5"/>
<sequence>MMEELHSLDPRRQELLEARFTGVGVAKNQNESSNQSLCSVGSLSDKELETPEKKANDQRVRKRKADHFDSQGKAGARGHKISDYFEVSLISLSLYAFMNSLTSLNPVFKTLSICVSVFYFAFMNVFASKVQQGSPSSVNSANTEQSTCSLKPASLHMLHKATQSDLTIEKLTAMEINKNSDLEKKEGRIDDLLRSKQEKMACRDKSMQDRLRLGHFTTVRHGASFSEQWTDGYAFQNLIKQQERINSQREDIERQRKLLAKRKPPSMAQTPPPSLEQNKRKSKTNGTESEALSQAEYHEQEEIFKLRLGHLKKEEAEIQAELERLERVRNLHIRELKRIHNEDNSQFKDHPTLNDRYLLLHLLGRGGFSEVYKAFDLTEQRYVAVKIHQLNKNWRDEKKENYHKHACREYRIHKELDHPRIVKLYDYFSLDTDSFCTVLEYCEGNDLDFYLKQHKLMSEKEGRSIIMQIVNALKYLNEIRPPIIHYDLKPGNILLVNGTACGEIKITDFGLSKIMDDDSYNSVDGMELTSQGAGTYWYLPPECFVVGKEPPKISNKVDVWSVGVIFYQCLYGRKPFGHNQSQQDILQENTILKATDVQFPPKPVVTPEAKAFIRRCLVYRKEDRIDVHQLASDPFLMPHIRKSVASSGTSGTAVASTSSSSNSSASN</sequence>
<dbReference type="Gene3D" id="1.10.510.10">
    <property type="entry name" value="Transferase(Phosphotransferase) domain 1"/>
    <property type="match status" value="1"/>
</dbReference>
<dbReference type="InterPro" id="IPR011009">
    <property type="entry name" value="Kinase-like_dom_sf"/>
</dbReference>
<dbReference type="EC" id="2.7.11.1" evidence="3"/>
<dbReference type="GO" id="GO:0007059">
    <property type="term" value="P:chromosome segregation"/>
    <property type="evidence" value="ECO:0007669"/>
    <property type="project" value="TreeGrafter"/>
</dbReference>
<comment type="cofactor">
    <cofactor evidence="1">
        <name>Mg(2+)</name>
        <dbReference type="ChEBI" id="CHEBI:18420"/>
    </cofactor>
</comment>
<comment type="catalytic activity">
    <reaction evidence="12">
        <text>L-seryl-[protein] + ATP = O-phospho-L-seryl-[protein] + ADP + H(+)</text>
        <dbReference type="Rhea" id="RHEA:17989"/>
        <dbReference type="Rhea" id="RHEA-COMP:9863"/>
        <dbReference type="Rhea" id="RHEA-COMP:11604"/>
        <dbReference type="ChEBI" id="CHEBI:15378"/>
        <dbReference type="ChEBI" id="CHEBI:29999"/>
        <dbReference type="ChEBI" id="CHEBI:30616"/>
        <dbReference type="ChEBI" id="CHEBI:83421"/>
        <dbReference type="ChEBI" id="CHEBI:456216"/>
        <dbReference type="EC" id="2.7.11.1"/>
    </reaction>
</comment>
<evidence type="ECO:0000256" key="7">
    <source>
        <dbReference type="ARBA" id="ARBA00022777"/>
    </source>
</evidence>
<dbReference type="InterPro" id="IPR008271">
    <property type="entry name" value="Ser/Thr_kinase_AS"/>
</dbReference>
<dbReference type="SUPFAM" id="SSF56112">
    <property type="entry name" value="Protein kinase-like (PK-like)"/>
    <property type="match status" value="1"/>
</dbReference>
<name>A0AAQ4RML5_GASAC</name>
<evidence type="ECO:0000256" key="4">
    <source>
        <dbReference type="ARBA" id="ARBA00022527"/>
    </source>
</evidence>
<evidence type="ECO:0000256" key="14">
    <source>
        <dbReference type="SAM" id="Coils"/>
    </source>
</evidence>
<keyword evidence="7" id="KW-0418">Kinase</keyword>
<evidence type="ECO:0000256" key="13">
    <source>
        <dbReference type="PROSITE-ProRule" id="PRU10141"/>
    </source>
</evidence>
<feature type="compositionally biased region" description="Basic and acidic residues" evidence="15">
    <location>
        <begin position="44"/>
        <end position="59"/>
    </location>
</feature>
<keyword evidence="18" id="KW-1185">Reference proteome</keyword>
<dbReference type="PANTHER" id="PTHR22974">
    <property type="entry name" value="MIXED LINEAGE PROTEIN KINASE"/>
    <property type="match status" value="1"/>
</dbReference>
<comment type="subcellular location">
    <subcellularLocation>
        <location evidence="2">Nucleus</location>
    </subcellularLocation>
</comment>
<protein>
    <recommendedName>
        <fullName evidence="3">non-specific serine/threonine protein kinase</fullName>
        <ecNumber evidence="3">2.7.11.1</ecNumber>
    </recommendedName>
</protein>
<dbReference type="SMART" id="SM00220">
    <property type="entry name" value="S_TKc"/>
    <property type="match status" value="1"/>
</dbReference>